<gene>
    <name evidence="2" type="ORF">EWM62_14290</name>
</gene>
<comment type="caution">
    <text evidence="2">The sequence shown here is derived from an EMBL/GenBank/DDBJ whole genome shotgun (WGS) entry which is preliminary data.</text>
</comment>
<dbReference type="EMBL" id="SEWG01000005">
    <property type="protein sequence ID" value="RYU89486.1"/>
    <property type="molecule type" value="Genomic_DNA"/>
</dbReference>
<accession>A0A4Q5LMZ7</accession>
<evidence type="ECO:0000256" key="1">
    <source>
        <dbReference type="SAM" id="Phobius"/>
    </source>
</evidence>
<feature type="transmembrane region" description="Helical" evidence="1">
    <location>
        <begin position="7"/>
        <end position="24"/>
    </location>
</feature>
<keyword evidence="1" id="KW-1133">Transmembrane helix</keyword>
<keyword evidence="1" id="KW-0812">Transmembrane</keyword>
<protein>
    <submittedName>
        <fullName evidence="2">Uncharacterized protein</fullName>
    </submittedName>
</protein>
<name>A0A4Q5LMZ7_9SPHI</name>
<sequence length="60" mass="6913">MKDRTRLITWDIALLTGILIYINIHMPERYSLIVGLSTVMVLTNCINNHIAAYKFSGKIY</sequence>
<keyword evidence="1" id="KW-0472">Membrane</keyword>
<keyword evidence="3" id="KW-1185">Reference proteome</keyword>
<organism evidence="2 3">
    <name type="scientific">Mucilaginibacter terrigena</name>
    <dbReference type="NCBI Taxonomy" id="2492395"/>
    <lineage>
        <taxon>Bacteria</taxon>
        <taxon>Pseudomonadati</taxon>
        <taxon>Bacteroidota</taxon>
        <taxon>Sphingobacteriia</taxon>
        <taxon>Sphingobacteriales</taxon>
        <taxon>Sphingobacteriaceae</taxon>
        <taxon>Mucilaginibacter</taxon>
    </lineage>
</organism>
<dbReference type="AlphaFoldDB" id="A0A4Q5LMZ7"/>
<evidence type="ECO:0000313" key="2">
    <source>
        <dbReference type="EMBL" id="RYU89486.1"/>
    </source>
</evidence>
<dbReference type="Proteomes" id="UP000293331">
    <property type="component" value="Unassembled WGS sequence"/>
</dbReference>
<dbReference type="RefSeq" id="WP_129877345.1">
    <property type="nucleotide sequence ID" value="NZ_SEWG01000005.1"/>
</dbReference>
<feature type="transmembrane region" description="Helical" evidence="1">
    <location>
        <begin position="30"/>
        <end position="50"/>
    </location>
</feature>
<evidence type="ECO:0000313" key="3">
    <source>
        <dbReference type="Proteomes" id="UP000293331"/>
    </source>
</evidence>
<reference evidence="2 3" key="1">
    <citation type="submission" date="2019-02" db="EMBL/GenBank/DDBJ databases">
        <title>Bacterial novel species Mucilaginibacter sp. 17JY9-4 isolated from soil.</title>
        <authorList>
            <person name="Jung H.-Y."/>
        </authorList>
    </citation>
    <scope>NUCLEOTIDE SEQUENCE [LARGE SCALE GENOMIC DNA]</scope>
    <source>
        <strain evidence="2 3">17JY9-4</strain>
    </source>
</reference>
<proteinExistence type="predicted"/>